<feature type="chain" id="PRO_5039442327" evidence="1">
    <location>
        <begin position="20"/>
        <end position="293"/>
    </location>
</feature>
<keyword evidence="1" id="KW-0732">Signal</keyword>
<dbReference type="RefSeq" id="WP_130917636.1">
    <property type="nucleotide sequence ID" value="NZ_JADLQM010000003.1"/>
</dbReference>
<organism evidence="3 4">
    <name type="scientific">Nocardia cyriacigeorgica</name>
    <dbReference type="NCBI Taxonomy" id="135487"/>
    <lineage>
        <taxon>Bacteria</taxon>
        <taxon>Bacillati</taxon>
        <taxon>Actinomycetota</taxon>
        <taxon>Actinomycetes</taxon>
        <taxon>Mycobacteriales</taxon>
        <taxon>Nocardiaceae</taxon>
        <taxon>Nocardia</taxon>
    </lineage>
</organism>
<dbReference type="GO" id="GO:0043190">
    <property type="term" value="C:ATP-binding cassette (ABC) transporter complex"/>
    <property type="evidence" value="ECO:0007669"/>
    <property type="project" value="InterPro"/>
</dbReference>
<evidence type="ECO:0000313" key="3">
    <source>
        <dbReference type="EMBL" id="VFA99411.1"/>
    </source>
</evidence>
<dbReference type="InterPro" id="IPR007210">
    <property type="entry name" value="ABC_Gly_betaine_transp_sub-bd"/>
</dbReference>
<feature type="signal peptide" evidence="1">
    <location>
        <begin position="1"/>
        <end position="19"/>
    </location>
</feature>
<gene>
    <name evidence="3" type="ORF">NCTC10797_03194</name>
</gene>
<dbReference type="AlphaFoldDB" id="A0A4U8W0P0"/>
<dbReference type="Gene3D" id="3.40.190.10">
    <property type="entry name" value="Periplasmic binding protein-like II"/>
    <property type="match status" value="2"/>
</dbReference>
<proteinExistence type="predicted"/>
<feature type="domain" description="ABC-type glycine betaine transport system substrate-binding" evidence="2">
    <location>
        <begin position="33"/>
        <end position="289"/>
    </location>
</feature>
<evidence type="ECO:0000256" key="1">
    <source>
        <dbReference type="SAM" id="SignalP"/>
    </source>
</evidence>
<name>A0A4U8W0P0_9NOCA</name>
<dbReference type="SUPFAM" id="SSF53850">
    <property type="entry name" value="Periplasmic binding protein-like II"/>
    <property type="match status" value="1"/>
</dbReference>
<evidence type="ECO:0000259" key="2">
    <source>
        <dbReference type="Pfam" id="PF04069"/>
    </source>
</evidence>
<reference evidence="3 4" key="1">
    <citation type="submission" date="2019-02" db="EMBL/GenBank/DDBJ databases">
        <authorList>
            <consortium name="Pathogen Informatics"/>
        </authorList>
    </citation>
    <scope>NUCLEOTIDE SEQUENCE [LARGE SCALE GENOMIC DNA]</scope>
    <source>
        <strain evidence="3 4">3012STDY6756504</strain>
    </source>
</reference>
<protein>
    <submittedName>
        <fullName evidence="3">Substrate binding domain of ABC-type glycine betaine transport system</fullName>
    </submittedName>
</protein>
<dbReference type="Proteomes" id="UP000290439">
    <property type="component" value="Chromosome"/>
</dbReference>
<sequence>MVLAAPLRVLARIVVVALATVAVSCGDDPAPEPLVVGAGDSAESVLLAEIYAQALARTGAAVVVETGLGTRADRMTALDAGTVTLVGEHNGALLGELAGNATAWNTDAVTRELNRSLPQGLVVTDAADGADLRARVLVNPTASAESVTDLTPRCSSSSAGVAPVPGLLTAPPPALRIDGCDFASTQTFADPAELRKALIEGRIQVGLLAGPAELAPYAAEGLRVLSDDDNALRAENPVALVRKGTLDDREWEKLNYVAGELTTDRLTAMVAAVRDDNANPAELARTWLDDHGL</sequence>
<accession>A0A4U8W0P0</accession>
<dbReference type="Pfam" id="PF04069">
    <property type="entry name" value="OpuAC"/>
    <property type="match status" value="1"/>
</dbReference>
<evidence type="ECO:0000313" key="4">
    <source>
        <dbReference type="Proteomes" id="UP000290439"/>
    </source>
</evidence>
<dbReference type="EMBL" id="LR215973">
    <property type="protein sequence ID" value="VFA99411.1"/>
    <property type="molecule type" value="Genomic_DNA"/>
</dbReference>
<dbReference type="GO" id="GO:0022857">
    <property type="term" value="F:transmembrane transporter activity"/>
    <property type="evidence" value="ECO:0007669"/>
    <property type="project" value="InterPro"/>
</dbReference>